<dbReference type="AlphaFoldDB" id="A0A6G1IQ50"/>
<gene>
    <name evidence="2" type="ORF">K458DRAFT_393020</name>
</gene>
<evidence type="ECO:0000313" key="3">
    <source>
        <dbReference type="Proteomes" id="UP000799291"/>
    </source>
</evidence>
<organism evidence="2 3">
    <name type="scientific">Lentithecium fluviatile CBS 122367</name>
    <dbReference type="NCBI Taxonomy" id="1168545"/>
    <lineage>
        <taxon>Eukaryota</taxon>
        <taxon>Fungi</taxon>
        <taxon>Dikarya</taxon>
        <taxon>Ascomycota</taxon>
        <taxon>Pezizomycotina</taxon>
        <taxon>Dothideomycetes</taxon>
        <taxon>Pleosporomycetidae</taxon>
        <taxon>Pleosporales</taxon>
        <taxon>Massarineae</taxon>
        <taxon>Lentitheciaceae</taxon>
        <taxon>Lentithecium</taxon>
    </lineage>
</organism>
<feature type="signal peptide" evidence="1">
    <location>
        <begin position="1"/>
        <end position="20"/>
    </location>
</feature>
<evidence type="ECO:0000313" key="2">
    <source>
        <dbReference type="EMBL" id="KAF2680374.1"/>
    </source>
</evidence>
<protein>
    <submittedName>
        <fullName evidence="2">Uncharacterized protein</fullName>
    </submittedName>
</protein>
<reference evidence="2" key="1">
    <citation type="journal article" date="2020" name="Stud. Mycol.">
        <title>101 Dothideomycetes genomes: a test case for predicting lifestyles and emergence of pathogens.</title>
        <authorList>
            <person name="Haridas S."/>
            <person name="Albert R."/>
            <person name="Binder M."/>
            <person name="Bloem J."/>
            <person name="Labutti K."/>
            <person name="Salamov A."/>
            <person name="Andreopoulos B."/>
            <person name="Baker S."/>
            <person name="Barry K."/>
            <person name="Bills G."/>
            <person name="Bluhm B."/>
            <person name="Cannon C."/>
            <person name="Castanera R."/>
            <person name="Culley D."/>
            <person name="Daum C."/>
            <person name="Ezra D."/>
            <person name="Gonzalez J."/>
            <person name="Henrissat B."/>
            <person name="Kuo A."/>
            <person name="Liang C."/>
            <person name="Lipzen A."/>
            <person name="Lutzoni F."/>
            <person name="Magnuson J."/>
            <person name="Mondo S."/>
            <person name="Nolan M."/>
            <person name="Ohm R."/>
            <person name="Pangilinan J."/>
            <person name="Park H.-J."/>
            <person name="Ramirez L."/>
            <person name="Alfaro M."/>
            <person name="Sun H."/>
            <person name="Tritt A."/>
            <person name="Yoshinaga Y."/>
            <person name="Zwiers L.-H."/>
            <person name="Turgeon B."/>
            <person name="Goodwin S."/>
            <person name="Spatafora J."/>
            <person name="Crous P."/>
            <person name="Grigoriev I."/>
        </authorList>
    </citation>
    <scope>NUCLEOTIDE SEQUENCE</scope>
    <source>
        <strain evidence="2">CBS 122367</strain>
    </source>
</reference>
<dbReference type="Proteomes" id="UP000799291">
    <property type="component" value="Unassembled WGS sequence"/>
</dbReference>
<feature type="chain" id="PRO_5026184727" evidence="1">
    <location>
        <begin position="21"/>
        <end position="126"/>
    </location>
</feature>
<dbReference type="EMBL" id="MU005597">
    <property type="protein sequence ID" value="KAF2680374.1"/>
    <property type="molecule type" value="Genomic_DNA"/>
</dbReference>
<keyword evidence="3" id="KW-1185">Reference proteome</keyword>
<evidence type="ECO:0000256" key="1">
    <source>
        <dbReference type="SAM" id="SignalP"/>
    </source>
</evidence>
<name>A0A6G1IQ50_9PLEO</name>
<keyword evidence="1" id="KW-0732">Signal</keyword>
<accession>A0A6G1IQ50</accession>
<proteinExistence type="predicted"/>
<sequence>MAPLLTLLDPLTLLPLPLLAQQPTTVLLVDIAAVYCTKESAPTDCGLTAPMTIAGGPSTAEITDYSQDAMHWSRCQCSNSRPMVCVIGGTSSGVTEEPHTNSYRTGLDVVAVTLTVGLDKLSASGM</sequence>